<evidence type="ECO:0000256" key="1">
    <source>
        <dbReference type="SAM" id="SignalP"/>
    </source>
</evidence>
<name>A0A0N4VZ94_HAEPC</name>
<feature type="chain" id="PRO_5043123417" evidence="1">
    <location>
        <begin position="18"/>
        <end position="83"/>
    </location>
</feature>
<reference evidence="4" key="1">
    <citation type="submission" date="2017-02" db="UniProtKB">
        <authorList>
            <consortium name="WormBaseParasite"/>
        </authorList>
    </citation>
    <scope>IDENTIFICATION</scope>
</reference>
<dbReference type="WBParaSite" id="HPLM_0000261601-mRNA-1">
    <property type="protein sequence ID" value="HPLM_0000261601-mRNA-1"/>
    <property type="gene ID" value="HPLM_0000261601"/>
</dbReference>
<feature type="signal peptide" evidence="1">
    <location>
        <begin position="1"/>
        <end position="17"/>
    </location>
</feature>
<accession>A0A0N4VZ94</accession>
<dbReference type="Proteomes" id="UP000268014">
    <property type="component" value="Unassembled WGS sequence"/>
</dbReference>
<reference evidence="2 3" key="2">
    <citation type="submission" date="2018-11" db="EMBL/GenBank/DDBJ databases">
        <authorList>
            <consortium name="Pathogen Informatics"/>
        </authorList>
    </citation>
    <scope>NUCLEOTIDE SEQUENCE [LARGE SCALE GENOMIC DNA]</scope>
    <source>
        <strain evidence="2 3">MHpl1</strain>
    </source>
</reference>
<evidence type="ECO:0000313" key="4">
    <source>
        <dbReference type="WBParaSite" id="HPLM_0000261601-mRNA-1"/>
    </source>
</evidence>
<keyword evidence="3" id="KW-1185">Reference proteome</keyword>
<organism evidence="4">
    <name type="scientific">Haemonchus placei</name>
    <name type="common">Barber's pole worm</name>
    <dbReference type="NCBI Taxonomy" id="6290"/>
    <lineage>
        <taxon>Eukaryota</taxon>
        <taxon>Metazoa</taxon>
        <taxon>Ecdysozoa</taxon>
        <taxon>Nematoda</taxon>
        <taxon>Chromadorea</taxon>
        <taxon>Rhabditida</taxon>
        <taxon>Rhabditina</taxon>
        <taxon>Rhabditomorpha</taxon>
        <taxon>Strongyloidea</taxon>
        <taxon>Trichostrongylidae</taxon>
        <taxon>Haemonchus</taxon>
    </lineage>
</organism>
<protein>
    <submittedName>
        <fullName evidence="4">Neuropeptide-like protein 31</fullName>
    </submittedName>
</protein>
<proteinExistence type="predicted"/>
<dbReference type="EMBL" id="UZAF01005899">
    <property type="protein sequence ID" value="VDO15852.1"/>
    <property type="molecule type" value="Genomic_DNA"/>
</dbReference>
<sequence>MQLLWFLLALCAMDKEATDKLVHDPQLGVFCVGRGLNPYSGYGPYGYRRYGYGPYGYYGNGPYSGYGPYGYRRYGYGPYGYYG</sequence>
<evidence type="ECO:0000313" key="2">
    <source>
        <dbReference type="EMBL" id="VDO15852.1"/>
    </source>
</evidence>
<gene>
    <name evidence="2" type="ORF">HPLM_LOCUS2612</name>
</gene>
<keyword evidence="1" id="KW-0732">Signal</keyword>
<evidence type="ECO:0000313" key="3">
    <source>
        <dbReference type="Proteomes" id="UP000268014"/>
    </source>
</evidence>
<dbReference type="AlphaFoldDB" id="A0A0N4VZ94"/>
<dbReference type="OMA" id="LCAMDKE"/>